<evidence type="ECO:0000313" key="2">
    <source>
        <dbReference type="Proteomes" id="UP000323257"/>
    </source>
</evidence>
<accession>A0A5S5C3T1</accession>
<proteinExistence type="predicted"/>
<name>A0A5S5C3T1_9BACL</name>
<dbReference type="Pfam" id="PF06949">
    <property type="entry name" value="DUF1292"/>
    <property type="match status" value="1"/>
</dbReference>
<reference evidence="1 2" key="1">
    <citation type="submission" date="2019-07" db="EMBL/GenBank/DDBJ databases">
        <title>Genomic Encyclopedia of Type Strains, Phase III (KMG-III): the genomes of soil and plant-associated and newly described type strains.</title>
        <authorList>
            <person name="Whitman W."/>
        </authorList>
    </citation>
    <scope>NUCLEOTIDE SEQUENCE [LARGE SCALE GENOMIC DNA]</scope>
    <source>
        <strain evidence="1 2">BL24</strain>
    </source>
</reference>
<gene>
    <name evidence="1" type="ORF">BCM02_10675</name>
</gene>
<dbReference type="AlphaFoldDB" id="A0A5S5C3T1"/>
<organism evidence="1 2">
    <name type="scientific">Paenibacillus methanolicus</name>
    <dbReference type="NCBI Taxonomy" id="582686"/>
    <lineage>
        <taxon>Bacteria</taxon>
        <taxon>Bacillati</taxon>
        <taxon>Bacillota</taxon>
        <taxon>Bacilli</taxon>
        <taxon>Bacillales</taxon>
        <taxon>Paenibacillaceae</taxon>
        <taxon>Paenibacillus</taxon>
    </lineage>
</organism>
<protein>
    <submittedName>
        <fullName evidence="1">Uncharacterized protein DUF1292</fullName>
    </submittedName>
</protein>
<evidence type="ECO:0000313" key="1">
    <source>
        <dbReference type="EMBL" id="TYP73799.1"/>
    </source>
</evidence>
<comment type="caution">
    <text evidence="1">The sequence shown here is derived from an EMBL/GenBank/DDBJ whole genome shotgun (WGS) entry which is preliminary data.</text>
</comment>
<dbReference type="EMBL" id="VNHS01000006">
    <property type="protein sequence ID" value="TYP73799.1"/>
    <property type="molecule type" value="Genomic_DNA"/>
</dbReference>
<dbReference type="Proteomes" id="UP000323257">
    <property type="component" value="Unassembled WGS sequence"/>
</dbReference>
<dbReference type="InterPro" id="IPR009711">
    <property type="entry name" value="UPF0473"/>
</dbReference>
<dbReference type="RefSeq" id="WP_246183414.1">
    <property type="nucleotide sequence ID" value="NZ_VNHS01000006.1"/>
</dbReference>
<sequence length="99" mass="11242">MKPVERISVLGPIYGREVELVGEDGGMEPFLIAAEFRIGEQMYAGLQTEAMRKEDEVAFFRIVRQDGGEPELESIDDEDEWEDAAEAYDDLLFIGDERP</sequence>
<keyword evidence="2" id="KW-1185">Reference proteome</keyword>